<evidence type="ECO:0000313" key="5">
    <source>
        <dbReference type="Proteomes" id="UP000799766"/>
    </source>
</evidence>
<keyword evidence="5" id="KW-1185">Reference proteome</keyword>
<evidence type="ECO:0000259" key="3">
    <source>
        <dbReference type="PROSITE" id="PS50086"/>
    </source>
</evidence>
<organism evidence="4 5">
    <name type="scientific">Lineolata rhizophorae</name>
    <dbReference type="NCBI Taxonomy" id="578093"/>
    <lineage>
        <taxon>Eukaryota</taxon>
        <taxon>Fungi</taxon>
        <taxon>Dikarya</taxon>
        <taxon>Ascomycota</taxon>
        <taxon>Pezizomycotina</taxon>
        <taxon>Dothideomycetes</taxon>
        <taxon>Dothideomycetes incertae sedis</taxon>
        <taxon>Lineolatales</taxon>
        <taxon>Lineolataceae</taxon>
        <taxon>Lineolata</taxon>
    </lineage>
</organism>
<dbReference type="Gene3D" id="1.10.8.270">
    <property type="entry name" value="putative rabgap domain of human tbc1 domain family member 14 like domains"/>
    <property type="match status" value="1"/>
</dbReference>
<protein>
    <submittedName>
        <fullName evidence="4">Rab-GTPase-TBC domain-containing protein</fullName>
    </submittedName>
</protein>
<dbReference type="InterPro" id="IPR035969">
    <property type="entry name" value="Rab-GAP_TBC_sf"/>
</dbReference>
<dbReference type="EMBL" id="MU001685">
    <property type="protein sequence ID" value="KAF2455792.1"/>
    <property type="molecule type" value="Genomic_DNA"/>
</dbReference>
<dbReference type="OrthoDB" id="27140at2759"/>
<sequence length="232" mass="26435">MPENLYFRQPATQRMLLDILFVWAKLNPDCGYRQGMHELLAPVLWVVERDAVDPDSLASSSPAGGDGDDALVRDLFDVAFVEHDTFTLFGLVMQNAKAFYESSEPPRGSKSSLKGPSEDNDSPILQRCKRIFGHYLPLVDPALAAHLREIEVLPQIFLMRWIRLLYGREFPFDDTLQLWDLLFAQDPSLDLVDLICVAMLLRIRWSREFLSPSSNHLPSSDLLGRTQYSNSH</sequence>
<evidence type="ECO:0000313" key="4">
    <source>
        <dbReference type="EMBL" id="KAF2455792.1"/>
    </source>
</evidence>
<dbReference type="Gene3D" id="1.10.472.80">
    <property type="entry name" value="Ypt/Rab-GAP domain of gyp1p, domain 3"/>
    <property type="match status" value="1"/>
</dbReference>
<evidence type="ECO:0000256" key="1">
    <source>
        <dbReference type="ARBA" id="ARBA00022468"/>
    </source>
</evidence>
<dbReference type="PANTHER" id="PTHR22957:SF337">
    <property type="entry name" value="TBC1 DOMAIN FAMILY MEMBER 5"/>
    <property type="match status" value="1"/>
</dbReference>
<dbReference type="SMART" id="SM00164">
    <property type="entry name" value="TBC"/>
    <property type="match status" value="1"/>
</dbReference>
<dbReference type="PANTHER" id="PTHR22957">
    <property type="entry name" value="TBC1 DOMAIN FAMILY MEMBER GTPASE-ACTIVATING PROTEIN"/>
    <property type="match status" value="1"/>
</dbReference>
<dbReference type="PROSITE" id="PS50086">
    <property type="entry name" value="TBC_RABGAP"/>
    <property type="match status" value="1"/>
</dbReference>
<reference evidence="4" key="1">
    <citation type="journal article" date="2020" name="Stud. Mycol.">
        <title>101 Dothideomycetes genomes: a test case for predicting lifestyles and emergence of pathogens.</title>
        <authorList>
            <person name="Haridas S."/>
            <person name="Albert R."/>
            <person name="Binder M."/>
            <person name="Bloem J."/>
            <person name="Labutti K."/>
            <person name="Salamov A."/>
            <person name="Andreopoulos B."/>
            <person name="Baker S."/>
            <person name="Barry K."/>
            <person name="Bills G."/>
            <person name="Bluhm B."/>
            <person name="Cannon C."/>
            <person name="Castanera R."/>
            <person name="Culley D."/>
            <person name="Daum C."/>
            <person name="Ezra D."/>
            <person name="Gonzalez J."/>
            <person name="Henrissat B."/>
            <person name="Kuo A."/>
            <person name="Liang C."/>
            <person name="Lipzen A."/>
            <person name="Lutzoni F."/>
            <person name="Magnuson J."/>
            <person name="Mondo S."/>
            <person name="Nolan M."/>
            <person name="Ohm R."/>
            <person name="Pangilinan J."/>
            <person name="Park H.-J."/>
            <person name="Ramirez L."/>
            <person name="Alfaro M."/>
            <person name="Sun H."/>
            <person name="Tritt A."/>
            <person name="Yoshinaga Y."/>
            <person name="Zwiers L.-H."/>
            <person name="Turgeon B."/>
            <person name="Goodwin S."/>
            <person name="Spatafora J."/>
            <person name="Crous P."/>
            <person name="Grigoriev I."/>
        </authorList>
    </citation>
    <scope>NUCLEOTIDE SEQUENCE</scope>
    <source>
        <strain evidence="4">ATCC 16933</strain>
    </source>
</reference>
<feature type="region of interest" description="Disordered" evidence="2">
    <location>
        <begin position="101"/>
        <end position="121"/>
    </location>
</feature>
<dbReference type="Proteomes" id="UP000799766">
    <property type="component" value="Unassembled WGS sequence"/>
</dbReference>
<gene>
    <name evidence="4" type="ORF">BDY21DRAFT_348717</name>
</gene>
<dbReference type="Pfam" id="PF00566">
    <property type="entry name" value="RabGAP-TBC"/>
    <property type="match status" value="1"/>
</dbReference>
<feature type="domain" description="Rab-GAP TBC" evidence="3">
    <location>
        <begin position="1"/>
        <end position="186"/>
    </location>
</feature>
<accession>A0A6A6NWE7</accession>
<dbReference type="GO" id="GO:0005096">
    <property type="term" value="F:GTPase activator activity"/>
    <property type="evidence" value="ECO:0007669"/>
    <property type="project" value="UniProtKB-KW"/>
</dbReference>
<proteinExistence type="predicted"/>
<keyword evidence="1" id="KW-0343">GTPase activation</keyword>
<dbReference type="InterPro" id="IPR000195">
    <property type="entry name" value="Rab-GAP-TBC_dom"/>
</dbReference>
<evidence type="ECO:0000256" key="2">
    <source>
        <dbReference type="SAM" id="MobiDB-lite"/>
    </source>
</evidence>
<dbReference type="AlphaFoldDB" id="A0A6A6NWE7"/>
<dbReference type="SUPFAM" id="SSF47923">
    <property type="entry name" value="Ypt/Rab-GAP domain of gyp1p"/>
    <property type="match status" value="2"/>
</dbReference>
<name>A0A6A6NWE7_9PEZI</name>